<dbReference type="AlphaFoldDB" id="A0A6L6HI14"/>
<comment type="caution">
    <text evidence="2">The sequence shown here is derived from an EMBL/GenBank/DDBJ whole genome shotgun (WGS) entry which is preliminary data.</text>
</comment>
<sequence length="152" mass="16415">MTIDPFGGRIPASTQLPPYSNALTITPDDDTDLPVIPSALYIPASIPAVWNPDLPSSTNNPDQPGDVVTDSMGEIVDDAAGEPTEISNEFPWRWGGGARPNRIIMIAQNGNRLSIDVPSIVNLMAAPALILALRPRRILRTGTTLHRVTLLW</sequence>
<evidence type="ECO:0000256" key="1">
    <source>
        <dbReference type="SAM" id="MobiDB-lite"/>
    </source>
</evidence>
<proteinExistence type="predicted"/>
<evidence type="ECO:0000313" key="3">
    <source>
        <dbReference type="Proteomes" id="UP000481417"/>
    </source>
</evidence>
<feature type="compositionally biased region" description="Polar residues" evidence="1">
    <location>
        <begin position="12"/>
        <end position="22"/>
    </location>
</feature>
<accession>A0A6L6HI14</accession>
<gene>
    <name evidence="2" type="ORF">GIY56_00615</name>
</gene>
<feature type="region of interest" description="Disordered" evidence="1">
    <location>
        <begin position="1"/>
        <end position="25"/>
    </location>
</feature>
<keyword evidence="3" id="KW-1185">Reference proteome</keyword>
<protein>
    <submittedName>
        <fullName evidence="2">Uncharacterized protein</fullName>
    </submittedName>
</protein>
<name>A0A6L6HI14_9RHOB</name>
<dbReference type="EMBL" id="WMBT01000001">
    <property type="protein sequence ID" value="MTD98785.1"/>
    <property type="molecule type" value="Genomic_DNA"/>
</dbReference>
<reference evidence="2 3" key="1">
    <citation type="submission" date="2019-11" db="EMBL/GenBank/DDBJ databases">
        <authorList>
            <person name="Lang L."/>
        </authorList>
    </citation>
    <scope>NUCLEOTIDE SEQUENCE [LARGE SCALE GENOMIC DNA]</scope>
    <source>
        <strain evidence="2 3">YIM 132242</strain>
    </source>
</reference>
<evidence type="ECO:0000313" key="2">
    <source>
        <dbReference type="EMBL" id="MTD98785.1"/>
    </source>
</evidence>
<dbReference type="Proteomes" id="UP000481417">
    <property type="component" value="Unassembled WGS sequence"/>
</dbReference>
<dbReference type="RefSeq" id="WP_154762885.1">
    <property type="nucleotide sequence ID" value="NZ_WMBT01000001.1"/>
</dbReference>
<organism evidence="2 3">
    <name type="scientific">Paracoccus lichenicola</name>
    <dbReference type="NCBI Taxonomy" id="2665644"/>
    <lineage>
        <taxon>Bacteria</taxon>
        <taxon>Pseudomonadati</taxon>
        <taxon>Pseudomonadota</taxon>
        <taxon>Alphaproteobacteria</taxon>
        <taxon>Rhodobacterales</taxon>
        <taxon>Paracoccaceae</taxon>
        <taxon>Paracoccus</taxon>
    </lineage>
</organism>